<evidence type="ECO:0000256" key="4">
    <source>
        <dbReference type="ARBA" id="ARBA00022692"/>
    </source>
</evidence>
<comment type="subcellular location">
    <subcellularLocation>
        <location evidence="1">Cell membrane</location>
        <topology evidence="1">Multi-pass membrane protein</topology>
    </subcellularLocation>
    <subcellularLocation>
        <location evidence="8">Membrane</location>
        <topology evidence="8">Multi-pass membrane protein</topology>
    </subcellularLocation>
</comment>
<evidence type="ECO:0000256" key="1">
    <source>
        <dbReference type="ARBA" id="ARBA00004651"/>
    </source>
</evidence>
<keyword evidence="4 9" id="KW-0812">Transmembrane</keyword>
<dbReference type="AlphaFoldDB" id="A0A7V6DR63"/>
<name>A0A7V6DR63_9BACT</name>
<feature type="domain" description="MotA/TolQ/ExbB proton channel" evidence="10">
    <location>
        <begin position="87"/>
        <end position="203"/>
    </location>
</feature>
<evidence type="ECO:0000256" key="2">
    <source>
        <dbReference type="ARBA" id="ARBA00022448"/>
    </source>
</evidence>
<evidence type="ECO:0000313" key="11">
    <source>
        <dbReference type="EMBL" id="HHS30924.1"/>
    </source>
</evidence>
<feature type="transmembrane region" description="Helical" evidence="9">
    <location>
        <begin position="169"/>
        <end position="194"/>
    </location>
</feature>
<dbReference type="PANTHER" id="PTHR30625">
    <property type="entry name" value="PROTEIN TOLQ"/>
    <property type="match status" value="1"/>
</dbReference>
<dbReference type="PANTHER" id="PTHR30625:SF15">
    <property type="entry name" value="BIOPOLYMER TRANSPORT PROTEIN EXBB"/>
    <property type="match status" value="1"/>
</dbReference>
<proteinExistence type="inferred from homology"/>
<dbReference type="GO" id="GO:0017038">
    <property type="term" value="P:protein import"/>
    <property type="evidence" value="ECO:0007669"/>
    <property type="project" value="TreeGrafter"/>
</dbReference>
<evidence type="ECO:0000256" key="3">
    <source>
        <dbReference type="ARBA" id="ARBA00022475"/>
    </source>
</evidence>
<dbReference type="InterPro" id="IPR050790">
    <property type="entry name" value="ExbB/TolQ_transport"/>
</dbReference>
<evidence type="ECO:0000256" key="6">
    <source>
        <dbReference type="ARBA" id="ARBA00022989"/>
    </source>
</evidence>
<gene>
    <name evidence="11" type="ORF">ENV52_14650</name>
</gene>
<dbReference type="EMBL" id="DTGR01000224">
    <property type="protein sequence ID" value="HHS30924.1"/>
    <property type="molecule type" value="Genomic_DNA"/>
</dbReference>
<dbReference type="Pfam" id="PF01618">
    <property type="entry name" value="MotA_ExbB"/>
    <property type="match status" value="1"/>
</dbReference>
<keyword evidence="3" id="KW-1003">Cell membrane</keyword>
<evidence type="ECO:0000256" key="8">
    <source>
        <dbReference type="RuleBase" id="RU004057"/>
    </source>
</evidence>
<comment type="similarity">
    <text evidence="8">Belongs to the exbB/tolQ family.</text>
</comment>
<feature type="transmembrane region" description="Helical" evidence="9">
    <location>
        <begin position="20"/>
        <end position="46"/>
    </location>
</feature>
<organism evidence="11">
    <name type="scientific">Desulfobacca acetoxidans</name>
    <dbReference type="NCBI Taxonomy" id="60893"/>
    <lineage>
        <taxon>Bacteria</taxon>
        <taxon>Pseudomonadati</taxon>
        <taxon>Thermodesulfobacteriota</taxon>
        <taxon>Desulfobaccia</taxon>
        <taxon>Desulfobaccales</taxon>
        <taxon>Desulfobaccaceae</taxon>
        <taxon>Desulfobacca</taxon>
    </lineage>
</organism>
<keyword evidence="7 9" id="KW-0472">Membrane</keyword>
<accession>A0A7V6DR63</accession>
<keyword evidence="2 8" id="KW-0813">Transport</keyword>
<keyword evidence="6 9" id="KW-1133">Transmembrane helix</keyword>
<sequence length="236" mass="25761">MSSWFFCGEQRLDSLTKTLLQISLGGSAWVLWLLLALSIVSLAIMIERGWVFWSHPFAEDDFVARMKPLLDEGSWPRALHLCQESRAFEAKVLLAGLEHVFHGKEAVQEAMDGERIRVGLGLEKNLSFLGTLGANAPFIGLFGTVLGIIHAFKDLALTESGGGPAVMAGIAEALVATAVGLLVAIPAVVMYNLYQRRLHVVLERSRRLSQLLLTYVAAQKSSEDVARPHRQAGGRG</sequence>
<comment type="caution">
    <text evidence="11">The sequence shown here is derived from an EMBL/GenBank/DDBJ whole genome shotgun (WGS) entry which is preliminary data.</text>
</comment>
<evidence type="ECO:0000259" key="10">
    <source>
        <dbReference type="Pfam" id="PF01618"/>
    </source>
</evidence>
<evidence type="ECO:0000256" key="7">
    <source>
        <dbReference type="ARBA" id="ARBA00023136"/>
    </source>
</evidence>
<keyword evidence="5 8" id="KW-0653">Protein transport</keyword>
<protein>
    <submittedName>
        <fullName evidence="11">MotA/TolQ/ExbB proton channel family protein</fullName>
    </submittedName>
</protein>
<evidence type="ECO:0000256" key="5">
    <source>
        <dbReference type="ARBA" id="ARBA00022927"/>
    </source>
</evidence>
<feature type="transmembrane region" description="Helical" evidence="9">
    <location>
        <begin position="126"/>
        <end position="149"/>
    </location>
</feature>
<reference evidence="11" key="1">
    <citation type="journal article" date="2020" name="mSystems">
        <title>Genome- and Community-Level Interaction Insights into Carbon Utilization and Element Cycling Functions of Hydrothermarchaeota in Hydrothermal Sediment.</title>
        <authorList>
            <person name="Zhou Z."/>
            <person name="Liu Y."/>
            <person name="Xu W."/>
            <person name="Pan J."/>
            <person name="Luo Z.H."/>
            <person name="Li M."/>
        </authorList>
    </citation>
    <scope>NUCLEOTIDE SEQUENCE [LARGE SCALE GENOMIC DNA]</scope>
    <source>
        <strain evidence="11">SpSt-767</strain>
    </source>
</reference>
<evidence type="ECO:0000256" key="9">
    <source>
        <dbReference type="SAM" id="Phobius"/>
    </source>
</evidence>
<dbReference type="InterPro" id="IPR002898">
    <property type="entry name" value="MotA_ExbB_proton_chnl"/>
</dbReference>
<dbReference type="GO" id="GO:0005886">
    <property type="term" value="C:plasma membrane"/>
    <property type="evidence" value="ECO:0007669"/>
    <property type="project" value="UniProtKB-SubCell"/>
</dbReference>